<organism evidence="3 5">
    <name type="scientific">Moritella viscosa</name>
    <dbReference type="NCBI Taxonomy" id="80854"/>
    <lineage>
        <taxon>Bacteria</taxon>
        <taxon>Pseudomonadati</taxon>
        <taxon>Pseudomonadota</taxon>
        <taxon>Gammaproteobacteria</taxon>
        <taxon>Alteromonadales</taxon>
        <taxon>Moritellaceae</taxon>
        <taxon>Moritella</taxon>
    </lineage>
</organism>
<dbReference type="RefSeq" id="WP_045109046.1">
    <property type="nucleotide sequence ID" value="NZ_CAWQZC010000098.1"/>
</dbReference>
<protein>
    <submittedName>
        <fullName evidence="2 3">Lipoprotein</fullName>
    </submittedName>
</protein>
<name>A0A1L0D809_9GAMM</name>
<evidence type="ECO:0000313" key="2">
    <source>
        <dbReference type="EMBL" id="SGY82828.1"/>
    </source>
</evidence>
<dbReference type="EMBL" id="FPLJ01000009">
    <property type="protein sequence ID" value="SGY82828.1"/>
    <property type="molecule type" value="Genomic_DNA"/>
</dbReference>
<dbReference type="Pfam" id="PF03923">
    <property type="entry name" value="Lipoprotein_16"/>
    <property type="match status" value="1"/>
</dbReference>
<dbReference type="OrthoDB" id="6213785at2"/>
<dbReference type="GeneID" id="61294052"/>
<feature type="chain" id="PRO_5010286172" evidence="1">
    <location>
        <begin position="21"/>
        <end position="186"/>
    </location>
</feature>
<evidence type="ECO:0000256" key="1">
    <source>
        <dbReference type="SAM" id="SignalP"/>
    </source>
</evidence>
<keyword evidence="1" id="KW-0732">Signal</keyword>
<reference evidence="3 5" key="2">
    <citation type="submission" date="2016-11" db="EMBL/GenBank/DDBJ databases">
        <authorList>
            <person name="Jaros S."/>
            <person name="Januszkiewicz K."/>
            <person name="Wedrychowicz H."/>
        </authorList>
    </citation>
    <scope>NUCLEOTIDE SEQUENCE [LARGE SCALE GENOMIC DNA]</scope>
    <source>
        <strain evidence="3">NVI 5450</strain>
    </source>
</reference>
<dbReference type="PROSITE" id="PS51257">
    <property type="entry name" value="PROKAR_LIPOPROTEIN"/>
    <property type="match status" value="1"/>
</dbReference>
<reference evidence="2 4" key="1">
    <citation type="submission" date="2016-11" db="EMBL/GenBank/DDBJ databases">
        <authorList>
            <person name="Klemetsen T."/>
        </authorList>
    </citation>
    <scope>NUCLEOTIDE SEQUENCE [LARGE SCALE GENOMIC DNA]</scope>
    <source>
        <strain evidence="2">MT 2528</strain>
    </source>
</reference>
<dbReference type="Proteomes" id="UP000182660">
    <property type="component" value="Unassembled WGS sequence"/>
</dbReference>
<dbReference type="InterPro" id="IPR005619">
    <property type="entry name" value="Uncharacterised_YajG"/>
</dbReference>
<proteinExistence type="predicted"/>
<keyword evidence="3" id="KW-0449">Lipoprotein</keyword>
<feature type="signal peptide" evidence="1">
    <location>
        <begin position="1"/>
        <end position="20"/>
    </location>
</feature>
<evidence type="ECO:0000313" key="4">
    <source>
        <dbReference type="Proteomes" id="UP000182660"/>
    </source>
</evidence>
<sequence>MLKKLLLNISLLLLTACASAPQQVNITAEPAPLTTQYPGTLVSLTSKDIRDANYLIAIHKVGEPAQLLNNQNSLVNLITAKLQLGWEQQGLVFSPQADIAINLELQTARIDVQQDSFEHQAESSLMLIVSIDNEGQTLTKQFRSASTLTGAFSPSMNDLETKFSQQLSSLLNDVFNDQQISDYLTR</sequence>
<dbReference type="AlphaFoldDB" id="A0A1L0D809"/>
<accession>A0A1L0D809</accession>
<keyword evidence="4" id="KW-1185">Reference proteome</keyword>
<evidence type="ECO:0000313" key="5">
    <source>
        <dbReference type="Proteomes" id="UP000183794"/>
    </source>
</evidence>
<dbReference type="Proteomes" id="UP000183794">
    <property type="component" value="Unassembled WGS sequence"/>
</dbReference>
<dbReference type="EMBL" id="FPLD01000007">
    <property type="protein sequence ID" value="SGY83635.1"/>
    <property type="molecule type" value="Genomic_DNA"/>
</dbReference>
<evidence type="ECO:0000313" key="3">
    <source>
        <dbReference type="EMBL" id="SGY83635.1"/>
    </source>
</evidence>
<gene>
    <name evidence="2" type="ORF">MT2528_0318</name>
    <name evidence="3" type="ORF">NVI5450_0302</name>
</gene>